<feature type="region of interest" description="Disordered" evidence="2">
    <location>
        <begin position="1"/>
        <end position="80"/>
    </location>
</feature>
<dbReference type="SUPFAM" id="SSF47672">
    <property type="entry name" value="Transferrin receptor-like dimerisation domain"/>
    <property type="match status" value="1"/>
</dbReference>
<dbReference type="Pfam" id="PF04253">
    <property type="entry name" value="TFR_dimer"/>
    <property type="match status" value="1"/>
</dbReference>
<evidence type="ECO:0000259" key="6">
    <source>
        <dbReference type="Pfam" id="PF04389"/>
    </source>
</evidence>
<proteinExistence type="inferred from homology"/>
<keyword evidence="3" id="KW-0472">Membrane</keyword>
<feature type="compositionally biased region" description="Acidic residues" evidence="2">
    <location>
        <begin position="57"/>
        <end position="66"/>
    </location>
</feature>
<gene>
    <name evidence="7" type="ORF">ACA1_108270</name>
</gene>
<evidence type="ECO:0000259" key="4">
    <source>
        <dbReference type="Pfam" id="PF02225"/>
    </source>
</evidence>
<dbReference type="InterPro" id="IPR003137">
    <property type="entry name" value="PA_domain"/>
</dbReference>
<dbReference type="SUPFAM" id="SSF52025">
    <property type="entry name" value="PA domain"/>
    <property type="match status" value="1"/>
</dbReference>
<dbReference type="EMBL" id="KB008174">
    <property type="protein sequence ID" value="ELR10790.1"/>
    <property type="molecule type" value="Genomic_DNA"/>
</dbReference>
<dbReference type="STRING" id="1257118.L8GC39"/>
<dbReference type="InterPro" id="IPR036757">
    <property type="entry name" value="TFR-like_dimer_dom_sf"/>
</dbReference>
<feature type="domain" description="Peptidase M28" evidence="6">
    <location>
        <begin position="445"/>
        <end position="628"/>
    </location>
</feature>
<dbReference type="InterPro" id="IPR007484">
    <property type="entry name" value="Peptidase_M28"/>
</dbReference>
<dbReference type="Pfam" id="PF02225">
    <property type="entry name" value="PA"/>
    <property type="match status" value="1"/>
</dbReference>
<dbReference type="PANTHER" id="PTHR10404">
    <property type="entry name" value="N-ACETYLATED-ALPHA-LINKED ACIDIC DIPEPTIDASE"/>
    <property type="match status" value="1"/>
</dbReference>
<dbReference type="AlphaFoldDB" id="L8GC39"/>
<dbReference type="RefSeq" id="XP_004332803.1">
    <property type="nucleotide sequence ID" value="XM_004332755.1"/>
</dbReference>
<dbReference type="Pfam" id="PF04389">
    <property type="entry name" value="Peptidase_M28"/>
    <property type="match status" value="1"/>
</dbReference>
<evidence type="ECO:0000256" key="1">
    <source>
        <dbReference type="ARBA" id="ARBA00005634"/>
    </source>
</evidence>
<dbReference type="InterPro" id="IPR046450">
    <property type="entry name" value="PA_dom_sf"/>
</dbReference>
<evidence type="ECO:0000313" key="7">
    <source>
        <dbReference type="EMBL" id="ELR10790.1"/>
    </source>
</evidence>
<feature type="region of interest" description="Disordered" evidence="2">
    <location>
        <begin position="342"/>
        <end position="362"/>
    </location>
</feature>
<keyword evidence="3" id="KW-0812">Transmembrane</keyword>
<keyword evidence="8" id="KW-1185">Reference proteome</keyword>
<dbReference type="InterPro" id="IPR007365">
    <property type="entry name" value="TFR-like_dimer_dom"/>
</dbReference>
<dbReference type="InterPro" id="IPR039373">
    <property type="entry name" value="Peptidase_M28B"/>
</dbReference>
<evidence type="ECO:0000259" key="5">
    <source>
        <dbReference type="Pfam" id="PF04253"/>
    </source>
</evidence>
<name>L8GC39_ACACF</name>
<reference evidence="7 8" key="1">
    <citation type="journal article" date="2013" name="Genome Biol.">
        <title>Genome of Acanthamoeba castellanii highlights extensive lateral gene transfer and early evolution of tyrosine kinase signaling.</title>
        <authorList>
            <person name="Clarke M."/>
            <person name="Lohan A.J."/>
            <person name="Liu B."/>
            <person name="Lagkouvardos I."/>
            <person name="Roy S."/>
            <person name="Zafar N."/>
            <person name="Bertelli C."/>
            <person name="Schilde C."/>
            <person name="Kianianmomeni A."/>
            <person name="Burglin T.R."/>
            <person name="Frech C."/>
            <person name="Turcotte B."/>
            <person name="Kopec K.O."/>
            <person name="Synnott J.M."/>
            <person name="Choo C."/>
            <person name="Paponov I."/>
            <person name="Finkler A."/>
            <person name="Soon Heng Tan C."/>
            <person name="Hutchins A.P."/>
            <person name="Weinmeier T."/>
            <person name="Rattei T."/>
            <person name="Chu J.S."/>
            <person name="Gimenez G."/>
            <person name="Irimia M."/>
            <person name="Rigden D.J."/>
            <person name="Fitzpatrick D.A."/>
            <person name="Lorenzo-Morales J."/>
            <person name="Bateman A."/>
            <person name="Chiu C.H."/>
            <person name="Tang P."/>
            <person name="Hegemann P."/>
            <person name="Fromm H."/>
            <person name="Raoult D."/>
            <person name="Greub G."/>
            <person name="Miranda-Saavedra D."/>
            <person name="Chen N."/>
            <person name="Nash P."/>
            <person name="Ginger M.L."/>
            <person name="Horn M."/>
            <person name="Schaap P."/>
            <person name="Caler L."/>
            <person name="Loftus B."/>
        </authorList>
    </citation>
    <scope>NUCLEOTIDE SEQUENCE [LARGE SCALE GENOMIC DNA]</scope>
    <source>
        <strain evidence="7 8">Neff</strain>
    </source>
</reference>
<organism evidence="7 8">
    <name type="scientific">Acanthamoeba castellanii (strain ATCC 30010 / Neff)</name>
    <dbReference type="NCBI Taxonomy" id="1257118"/>
    <lineage>
        <taxon>Eukaryota</taxon>
        <taxon>Amoebozoa</taxon>
        <taxon>Discosea</taxon>
        <taxon>Longamoebia</taxon>
        <taxon>Centramoebida</taxon>
        <taxon>Acanthamoebidae</taxon>
        <taxon>Acanthamoeba</taxon>
    </lineage>
</organism>
<dbReference type="CDD" id="cd02121">
    <property type="entry name" value="PA_GCPII_like"/>
    <property type="match status" value="1"/>
</dbReference>
<comment type="similarity">
    <text evidence="1">Belongs to the peptidase M28 family. M28B subfamily.</text>
</comment>
<dbReference type="PANTHER" id="PTHR10404:SF46">
    <property type="entry name" value="VACUOLAR PROTEIN SORTING-ASSOCIATED PROTEIN 70"/>
    <property type="match status" value="1"/>
</dbReference>
<evidence type="ECO:0000313" key="8">
    <source>
        <dbReference type="Proteomes" id="UP000011083"/>
    </source>
</evidence>
<dbReference type="GeneID" id="14911187"/>
<feature type="compositionally biased region" description="Basic and acidic residues" evidence="2">
    <location>
        <begin position="29"/>
        <end position="39"/>
    </location>
</feature>
<protein>
    <submittedName>
        <fullName evidence="7">Transferrin receptor family dimerization domain containing protein</fullName>
    </submittedName>
</protein>
<dbReference type="VEuPathDB" id="AmoebaDB:ACA1_108270"/>
<feature type="compositionally biased region" description="Basic and acidic residues" evidence="2">
    <location>
        <begin position="1"/>
        <end position="15"/>
    </location>
</feature>
<dbReference type="OMA" id="LWNVIGT"/>
<dbReference type="KEGG" id="acan:ACA1_108270"/>
<evidence type="ECO:0000256" key="2">
    <source>
        <dbReference type="SAM" id="MobiDB-lite"/>
    </source>
</evidence>
<keyword evidence="7" id="KW-0675">Receptor</keyword>
<dbReference type="CDD" id="cd08022">
    <property type="entry name" value="M28_PSMA_like"/>
    <property type="match status" value="1"/>
</dbReference>
<dbReference type="SUPFAM" id="SSF53187">
    <property type="entry name" value="Zn-dependent exopeptidases"/>
    <property type="match status" value="1"/>
</dbReference>
<feature type="transmembrane region" description="Helical" evidence="3">
    <location>
        <begin position="114"/>
        <end position="135"/>
    </location>
</feature>
<dbReference type="FunFam" id="3.40.630.10:FF:000101">
    <property type="entry name" value="N-acetylated alpha-linked acidic dipeptidase like 1"/>
    <property type="match status" value="1"/>
</dbReference>
<evidence type="ECO:0000256" key="3">
    <source>
        <dbReference type="SAM" id="Phobius"/>
    </source>
</evidence>
<dbReference type="Gene3D" id="1.20.930.40">
    <property type="entry name" value="Transferrin receptor-like, dimerisation domain"/>
    <property type="match status" value="1"/>
</dbReference>
<keyword evidence="3" id="KW-1133">Transmembrane helix</keyword>
<feature type="domain" description="PA" evidence="4">
    <location>
        <begin position="257"/>
        <end position="338"/>
    </location>
</feature>
<dbReference type="Gene3D" id="3.50.30.30">
    <property type="match status" value="1"/>
</dbReference>
<dbReference type="OrthoDB" id="10013407at2759"/>
<feature type="domain" description="Transferrin receptor-like dimerisation" evidence="5">
    <location>
        <begin position="694"/>
        <end position="804"/>
    </location>
</feature>
<dbReference type="Proteomes" id="UP000011083">
    <property type="component" value="Unassembled WGS sequence"/>
</dbReference>
<dbReference type="GO" id="GO:0004180">
    <property type="term" value="F:carboxypeptidase activity"/>
    <property type="evidence" value="ECO:0007669"/>
    <property type="project" value="TreeGrafter"/>
</dbReference>
<accession>L8GC39</accession>
<dbReference type="Gene3D" id="3.40.630.10">
    <property type="entry name" value="Zn peptidases"/>
    <property type="match status" value="1"/>
</dbReference>
<sequence>MERRSFESDPLQRPDDPEEEKISLSSADESSRNGSRDELVVQQSPASVRRERRSPAPEEEEEGEEDLEKKRMMSESEGGDEDVLEFGHTTNCYSLFVQGAVSYFYAHRHRLRGVLLASTLVAALLIIAVLFISIYDPDAATTERSTEDIFIATISTGVIKEHLHALTKEPHVAGTAADDANAKYVRDRLEAYGIQDVHIETVPVLTNMPVRRVVEIVYPDNLRFQASLTEPAFPEDPRTQNPNVVPTFNGFSANGNVTAELVYVNYGREEDYALLAQQNISVSGMIAIARYGQGFRGNKAKLAEEKGAVGLLLYSDPHDDGFALGMVYPDGPWRPAESAQRGSVWEGQGDPLTPGWPSTPDGPRLDKAQAYNEDDPKMKGYSTLPKIPVQPLSWADALPLLAGLQGQIPSESWRGALNVSYAAGPGPVRVHLELEFDYSTKDIWNVVGSIRGHEEPDRLVIIGNHRDAWVYGAGDPHSGTSTMLEIARALALCVEGGWKPRRTIMFASWDGEEYGLLGSVEFVEKHAHILNAQAVAYINVDFGVKGTTTLQAKGTPNLQSLLASVVEKVNMPDGRQVREVWEDGKVGPLGATSDFMPFLQEIGIASMDLRFIDTNPLIGVYHSTYDTPFWIEHFVDPTFEFHATLGRLLGVVLMRLSGEAILPFDYNPYASLLQETIKHVQAIAPEQLAQPLAVLEQAGHKFQTQANEVMKYIQDHRGELSRDVLGLRIVNDKLMRAERGFIEARGTLGRALLRHIVFAPALADSASGELMPTITHSVRSSDWAEAQFQILRTAQIIDSVREILRGQPSFN</sequence>